<dbReference type="PRINTS" id="PR00813">
    <property type="entry name" value="BCTERIALGSPG"/>
</dbReference>
<organism evidence="3 4">
    <name type="scientific">Candidatus Kerfeldbacteria bacterium CG_4_10_14_0_8_um_filter_42_10</name>
    <dbReference type="NCBI Taxonomy" id="2014248"/>
    <lineage>
        <taxon>Bacteria</taxon>
        <taxon>Candidatus Kerfeldiibacteriota</taxon>
    </lineage>
</organism>
<keyword evidence="2" id="KW-0472">Membrane</keyword>
<name>A0A2M7RHY5_9BACT</name>
<dbReference type="Pfam" id="PF07963">
    <property type="entry name" value="N_methyl"/>
    <property type="match status" value="1"/>
</dbReference>
<dbReference type="Proteomes" id="UP000230779">
    <property type="component" value="Unassembled WGS sequence"/>
</dbReference>
<keyword evidence="2" id="KW-0812">Transmembrane</keyword>
<comment type="caution">
    <text evidence="3">The sequence shown here is derived from an EMBL/GenBank/DDBJ whole genome shotgun (WGS) entry which is preliminary data.</text>
</comment>
<dbReference type="PROSITE" id="PS00409">
    <property type="entry name" value="PROKAR_NTER_METHYL"/>
    <property type="match status" value="1"/>
</dbReference>
<protein>
    <recommendedName>
        <fullName evidence="5">Type II secretion system protein GspG C-terminal domain-containing protein</fullName>
    </recommendedName>
</protein>
<gene>
    <name evidence="3" type="ORF">COY66_05290</name>
</gene>
<sequence>MSTNNKKNKGFTLVELLVVIAIVALLSSIALVAMNSARTSSRDTKRTADLKQVAAALEIYFDEFSQYPYNGTGTGGYNELDQADAANNRIWDSSCAGGDSDDEFLTSLKEQGMMMTLPDDPSYRTVADCYLYTSTIRSSGDYADGYYLMARFESASTINNCGSITLPAGNRFCLAQSE</sequence>
<evidence type="ECO:0000313" key="3">
    <source>
        <dbReference type="EMBL" id="PIY95986.1"/>
    </source>
</evidence>
<evidence type="ECO:0000256" key="1">
    <source>
        <dbReference type="ARBA" id="ARBA00022481"/>
    </source>
</evidence>
<accession>A0A2M7RHY5</accession>
<dbReference type="GO" id="GO:0015628">
    <property type="term" value="P:protein secretion by the type II secretion system"/>
    <property type="evidence" value="ECO:0007669"/>
    <property type="project" value="InterPro"/>
</dbReference>
<dbReference type="GO" id="GO:0015627">
    <property type="term" value="C:type II protein secretion system complex"/>
    <property type="evidence" value="ECO:0007669"/>
    <property type="project" value="InterPro"/>
</dbReference>
<dbReference type="InterPro" id="IPR045584">
    <property type="entry name" value="Pilin-like"/>
</dbReference>
<keyword evidence="2" id="KW-1133">Transmembrane helix</keyword>
<dbReference type="PANTHER" id="PTHR30093">
    <property type="entry name" value="GENERAL SECRETION PATHWAY PROTEIN G"/>
    <property type="match status" value="1"/>
</dbReference>
<dbReference type="EMBL" id="PFMD01000062">
    <property type="protein sequence ID" value="PIY95986.1"/>
    <property type="molecule type" value="Genomic_DNA"/>
</dbReference>
<proteinExistence type="predicted"/>
<dbReference type="InterPro" id="IPR000983">
    <property type="entry name" value="Bac_GSPG_pilin"/>
</dbReference>
<evidence type="ECO:0000256" key="2">
    <source>
        <dbReference type="SAM" id="Phobius"/>
    </source>
</evidence>
<dbReference type="AlphaFoldDB" id="A0A2M7RHY5"/>
<dbReference type="SUPFAM" id="SSF54523">
    <property type="entry name" value="Pili subunits"/>
    <property type="match status" value="1"/>
</dbReference>
<dbReference type="NCBIfam" id="TIGR02532">
    <property type="entry name" value="IV_pilin_GFxxxE"/>
    <property type="match status" value="1"/>
</dbReference>
<evidence type="ECO:0000313" key="4">
    <source>
        <dbReference type="Proteomes" id="UP000230779"/>
    </source>
</evidence>
<reference evidence="3 4" key="1">
    <citation type="submission" date="2017-09" db="EMBL/GenBank/DDBJ databases">
        <title>Depth-based differentiation of microbial function through sediment-hosted aquifers and enrichment of novel symbionts in the deep terrestrial subsurface.</title>
        <authorList>
            <person name="Probst A.J."/>
            <person name="Ladd B."/>
            <person name="Jarett J.K."/>
            <person name="Geller-Mcgrath D.E."/>
            <person name="Sieber C.M."/>
            <person name="Emerson J.B."/>
            <person name="Anantharaman K."/>
            <person name="Thomas B.C."/>
            <person name="Malmstrom R."/>
            <person name="Stieglmeier M."/>
            <person name="Klingl A."/>
            <person name="Woyke T."/>
            <person name="Ryan C.M."/>
            <person name="Banfield J.F."/>
        </authorList>
    </citation>
    <scope>NUCLEOTIDE SEQUENCE [LARGE SCALE GENOMIC DNA]</scope>
    <source>
        <strain evidence="3">CG_4_10_14_0_8_um_filter_42_10</strain>
    </source>
</reference>
<dbReference type="Gene3D" id="3.30.700.10">
    <property type="entry name" value="Glycoprotein, Type 4 Pilin"/>
    <property type="match status" value="1"/>
</dbReference>
<dbReference type="InterPro" id="IPR012902">
    <property type="entry name" value="N_methyl_site"/>
</dbReference>
<evidence type="ECO:0008006" key="5">
    <source>
        <dbReference type="Google" id="ProtNLM"/>
    </source>
</evidence>
<feature type="transmembrane region" description="Helical" evidence="2">
    <location>
        <begin position="12"/>
        <end position="34"/>
    </location>
</feature>
<keyword evidence="1" id="KW-0488">Methylation</keyword>